<accession>A0A8J2YL01</accession>
<evidence type="ECO:0000313" key="8">
    <source>
        <dbReference type="Proteomes" id="UP000628775"/>
    </source>
</evidence>
<dbReference type="PANTHER" id="PTHR30250:SF21">
    <property type="entry name" value="LIPID II FLIPPASE MURJ"/>
    <property type="match status" value="1"/>
</dbReference>
<dbReference type="GO" id="GO:0005886">
    <property type="term" value="C:plasma membrane"/>
    <property type="evidence" value="ECO:0007669"/>
    <property type="project" value="UniProtKB-SubCell"/>
</dbReference>
<feature type="transmembrane region" description="Helical" evidence="6">
    <location>
        <begin position="47"/>
        <end position="69"/>
    </location>
</feature>
<comment type="caution">
    <text evidence="7">The sequence shown here is derived from an EMBL/GenBank/DDBJ whole genome shotgun (WGS) entry which is preliminary data.</text>
</comment>
<dbReference type="GO" id="GO:0051301">
    <property type="term" value="P:cell division"/>
    <property type="evidence" value="ECO:0007669"/>
    <property type="project" value="UniProtKB-KW"/>
</dbReference>
<proteinExistence type="predicted"/>
<feature type="transmembrane region" description="Helical" evidence="6">
    <location>
        <begin position="12"/>
        <end position="35"/>
    </location>
</feature>
<evidence type="ECO:0000256" key="4">
    <source>
        <dbReference type="ARBA" id="ARBA00022989"/>
    </source>
</evidence>
<sequence length="535" mass="59359">MSGSSLMRGTFILSAAIFFTKLLGMLFTIPFYAIVGQHGVYLYGFSYNPYAIILSISTVGVPLAVSKFVAKYNAIGDYQTGRRLFRSGLLLMTITGFLGFIIMFFGASVIVKLSDVHAQDYHDLIMVIRVLSFALIIVPSMSLIRGYFQGFQSMGPTALSQTIEQIVRIGFGLIGAFIIVNLFGGSKVTGVAFVTFGAFMGAVAGLIVLIRYWVKRKPHLDQLQSQSHVTSRPALTSMYKELISYAIPFVCVGLANQLYLQIDQFTLNHFMREFHQISKGDLELIVDCLMQLDQKLVMIPVSLSTAMALSVVPSISSSYALGDKRDMHIKITRALQLTLFLTIPAVIGLSVLSHMIYGLFYDVNDVAIGGEILRWYSPSAIFFALFSVTAAILQGINRQKVTILSLGVGILLKLILNPIFIKWFDLTGSIWATDIGYFFSILINLVAIRWETRYNYKFIAKRFLLVMIFGLIMWVGIGVLFLFHGGSTPETKGQSLIYTVLGVGVGGAIYLVLSLRSGLARQVIGERLPFLKRWM</sequence>
<evidence type="ECO:0000313" key="7">
    <source>
        <dbReference type="EMBL" id="GGE49034.1"/>
    </source>
</evidence>
<evidence type="ECO:0000256" key="3">
    <source>
        <dbReference type="ARBA" id="ARBA00022692"/>
    </source>
</evidence>
<gene>
    <name evidence="7" type="ORF">GCM10011391_29810</name>
</gene>
<keyword evidence="2" id="KW-1003">Cell membrane</keyword>
<reference evidence="7" key="2">
    <citation type="submission" date="2020-09" db="EMBL/GenBank/DDBJ databases">
        <authorList>
            <person name="Sun Q."/>
            <person name="Zhou Y."/>
        </authorList>
    </citation>
    <scope>NUCLEOTIDE SEQUENCE</scope>
    <source>
        <strain evidence="7">CGMCC 1.15371</strain>
    </source>
</reference>
<keyword evidence="7" id="KW-0131">Cell cycle</keyword>
<dbReference type="PANTHER" id="PTHR30250">
    <property type="entry name" value="PST FAMILY PREDICTED COLANIC ACID TRANSPORTER"/>
    <property type="match status" value="1"/>
</dbReference>
<keyword evidence="3 6" id="KW-0812">Transmembrane</keyword>
<dbReference type="InterPro" id="IPR024923">
    <property type="entry name" value="PG_synth_SpoVB"/>
</dbReference>
<feature type="transmembrane region" description="Helical" evidence="6">
    <location>
        <begin position="462"/>
        <end position="483"/>
    </location>
</feature>
<feature type="transmembrane region" description="Helical" evidence="6">
    <location>
        <begin position="495"/>
        <end position="513"/>
    </location>
</feature>
<dbReference type="Pfam" id="PF01943">
    <property type="entry name" value="Polysacc_synt"/>
    <property type="match status" value="1"/>
</dbReference>
<comment type="subcellular location">
    <subcellularLocation>
        <location evidence="1">Cell membrane</location>
        <topology evidence="1">Multi-pass membrane protein</topology>
    </subcellularLocation>
</comment>
<dbReference type="EMBL" id="BMIR01000015">
    <property type="protein sequence ID" value="GGE49034.1"/>
    <property type="molecule type" value="Genomic_DNA"/>
</dbReference>
<dbReference type="Proteomes" id="UP000628775">
    <property type="component" value="Unassembled WGS sequence"/>
</dbReference>
<feature type="transmembrane region" description="Helical" evidence="6">
    <location>
        <begin position="334"/>
        <end position="356"/>
    </location>
</feature>
<feature type="transmembrane region" description="Helical" evidence="6">
    <location>
        <begin position="403"/>
        <end position="424"/>
    </location>
</feature>
<dbReference type="RefSeq" id="WP_188695872.1">
    <property type="nucleotide sequence ID" value="NZ_BMIR01000015.1"/>
</dbReference>
<keyword evidence="4 6" id="KW-1133">Transmembrane helix</keyword>
<evidence type="ECO:0000256" key="6">
    <source>
        <dbReference type="SAM" id="Phobius"/>
    </source>
</evidence>
<evidence type="ECO:0000256" key="2">
    <source>
        <dbReference type="ARBA" id="ARBA00022475"/>
    </source>
</evidence>
<protein>
    <submittedName>
        <fullName evidence="7">Cell division protein</fullName>
    </submittedName>
</protein>
<feature type="transmembrane region" description="Helical" evidence="6">
    <location>
        <begin position="190"/>
        <end position="214"/>
    </location>
</feature>
<dbReference type="AlphaFoldDB" id="A0A8J2YL01"/>
<name>A0A8J2YL01_9BACL</name>
<feature type="transmembrane region" description="Helical" evidence="6">
    <location>
        <begin position="299"/>
        <end position="322"/>
    </location>
</feature>
<dbReference type="InterPro" id="IPR050833">
    <property type="entry name" value="Poly_Biosynth_Transport"/>
</dbReference>
<keyword evidence="8" id="KW-1185">Reference proteome</keyword>
<feature type="transmembrane region" description="Helical" evidence="6">
    <location>
        <begin position="124"/>
        <end position="144"/>
    </location>
</feature>
<feature type="transmembrane region" description="Helical" evidence="6">
    <location>
        <begin position="376"/>
        <end position="396"/>
    </location>
</feature>
<dbReference type="InterPro" id="IPR002797">
    <property type="entry name" value="Polysacc_synth"/>
</dbReference>
<organism evidence="7 8">
    <name type="scientific">Pullulanibacillus camelliae</name>
    <dbReference type="NCBI Taxonomy" id="1707096"/>
    <lineage>
        <taxon>Bacteria</taxon>
        <taxon>Bacillati</taxon>
        <taxon>Bacillota</taxon>
        <taxon>Bacilli</taxon>
        <taxon>Bacillales</taxon>
        <taxon>Sporolactobacillaceae</taxon>
        <taxon>Pullulanibacillus</taxon>
    </lineage>
</organism>
<keyword evidence="5 6" id="KW-0472">Membrane</keyword>
<feature type="transmembrane region" description="Helical" evidence="6">
    <location>
        <begin position="165"/>
        <end position="184"/>
    </location>
</feature>
<reference evidence="7" key="1">
    <citation type="journal article" date="2014" name="Int. J. Syst. Evol. Microbiol.">
        <title>Complete genome sequence of Corynebacterium casei LMG S-19264T (=DSM 44701T), isolated from a smear-ripened cheese.</title>
        <authorList>
            <consortium name="US DOE Joint Genome Institute (JGI-PGF)"/>
            <person name="Walter F."/>
            <person name="Albersmeier A."/>
            <person name="Kalinowski J."/>
            <person name="Ruckert C."/>
        </authorList>
    </citation>
    <scope>NUCLEOTIDE SEQUENCE</scope>
    <source>
        <strain evidence="7">CGMCC 1.15371</strain>
    </source>
</reference>
<evidence type="ECO:0000256" key="5">
    <source>
        <dbReference type="ARBA" id="ARBA00023136"/>
    </source>
</evidence>
<keyword evidence="7" id="KW-0132">Cell division</keyword>
<feature type="transmembrane region" description="Helical" evidence="6">
    <location>
        <begin position="242"/>
        <end position="262"/>
    </location>
</feature>
<dbReference type="PIRSF" id="PIRSF038958">
    <property type="entry name" value="PG_synth_SpoVB"/>
    <property type="match status" value="1"/>
</dbReference>
<feature type="transmembrane region" description="Helical" evidence="6">
    <location>
        <begin position="89"/>
        <end position="112"/>
    </location>
</feature>
<evidence type="ECO:0000256" key="1">
    <source>
        <dbReference type="ARBA" id="ARBA00004651"/>
    </source>
</evidence>
<feature type="transmembrane region" description="Helical" evidence="6">
    <location>
        <begin position="430"/>
        <end position="450"/>
    </location>
</feature>
<dbReference type="CDD" id="cd13124">
    <property type="entry name" value="MATE_SpoVB_like"/>
    <property type="match status" value="1"/>
</dbReference>